<evidence type="ECO:0000313" key="5">
    <source>
        <dbReference type="Proteomes" id="UP000186513"/>
    </source>
</evidence>
<dbReference type="InterPro" id="IPR016181">
    <property type="entry name" value="Acyl_CoA_acyltransferase"/>
</dbReference>
<evidence type="ECO:0000256" key="2">
    <source>
        <dbReference type="ARBA" id="ARBA00023315"/>
    </source>
</evidence>
<evidence type="ECO:0000313" key="4">
    <source>
        <dbReference type="EMBL" id="SFZ76648.1"/>
    </source>
</evidence>
<feature type="domain" description="N-acetyltransferase" evidence="3">
    <location>
        <begin position="1"/>
        <end position="168"/>
    </location>
</feature>
<keyword evidence="4" id="KW-0689">Ribosomal protein</keyword>
<dbReference type="InterPro" id="IPR000182">
    <property type="entry name" value="GNAT_dom"/>
</dbReference>
<sequence length="168" mass="18697">MLIRLATPLDAPAWFALRLEALQAQPEAFGSSYAEERDMPLSTVQARLSDPLNRIWVAEQDGVLLGTATARREGFAKSAHRTNLFAMYVKPTARRQGIARRLVDAVIHSARQELAADWLQLSVVSSNQAALALYQQCGFVAWGCQPDALRVDGRSYDETQLVLDLRTR</sequence>
<dbReference type="GO" id="GO:0005840">
    <property type="term" value="C:ribosome"/>
    <property type="evidence" value="ECO:0007669"/>
    <property type="project" value="UniProtKB-KW"/>
</dbReference>
<dbReference type="PANTHER" id="PTHR43877">
    <property type="entry name" value="AMINOALKYLPHOSPHONATE N-ACETYLTRANSFERASE-RELATED-RELATED"/>
    <property type="match status" value="1"/>
</dbReference>
<reference evidence="4 5" key="1">
    <citation type="submission" date="2016-11" db="EMBL/GenBank/DDBJ databases">
        <authorList>
            <person name="Jaros S."/>
            <person name="Januszkiewicz K."/>
            <person name="Wedrychowicz H."/>
        </authorList>
    </citation>
    <scope>NUCLEOTIDE SEQUENCE [LARGE SCALE GENOMIC DNA]</scope>
    <source>
        <strain evidence="4 5">DSM 18899</strain>
    </source>
</reference>
<proteinExistence type="predicted"/>
<evidence type="ECO:0000256" key="1">
    <source>
        <dbReference type="ARBA" id="ARBA00022679"/>
    </source>
</evidence>
<dbReference type="InterPro" id="IPR050832">
    <property type="entry name" value="Bact_Acetyltransf"/>
</dbReference>
<organism evidence="4 5">
    <name type="scientific">Chitinimonas taiwanensis DSM 18899</name>
    <dbReference type="NCBI Taxonomy" id="1121279"/>
    <lineage>
        <taxon>Bacteria</taxon>
        <taxon>Pseudomonadati</taxon>
        <taxon>Pseudomonadota</taxon>
        <taxon>Betaproteobacteria</taxon>
        <taxon>Neisseriales</taxon>
        <taxon>Chitinibacteraceae</taxon>
        <taxon>Chitinimonas</taxon>
    </lineage>
</organism>
<gene>
    <name evidence="4" type="ORF">SAMN02745887_02042</name>
</gene>
<dbReference type="Pfam" id="PF00583">
    <property type="entry name" value="Acetyltransf_1"/>
    <property type="match status" value="1"/>
</dbReference>
<evidence type="ECO:0000259" key="3">
    <source>
        <dbReference type="PROSITE" id="PS51186"/>
    </source>
</evidence>
<keyword evidence="1" id="KW-0808">Transferase</keyword>
<keyword evidence="2" id="KW-0012">Acyltransferase</keyword>
<dbReference type="OrthoDB" id="9799092at2"/>
<dbReference type="PROSITE" id="PS51186">
    <property type="entry name" value="GNAT"/>
    <property type="match status" value="1"/>
</dbReference>
<keyword evidence="5" id="KW-1185">Reference proteome</keyword>
<keyword evidence="4" id="KW-0687">Ribonucleoprotein</keyword>
<dbReference type="Gene3D" id="3.40.630.30">
    <property type="match status" value="1"/>
</dbReference>
<dbReference type="GO" id="GO:0016747">
    <property type="term" value="F:acyltransferase activity, transferring groups other than amino-acyl groups"/>
    <property type="evidence" value="ECO:0007669"/>
    <property type="project" value="InterPro"/>
</dbReference>
<dbReference type="STRING" id="1121279.SAMN02745887_02042"/>
<protein>
    <submittedName>
        <fullName evidence="4">Ribosomal protein S18 acetylase RimI</fullName>
    </submittedName>
</protein>
<name>A0A1K2HIH8_9NEIS</name>
<dbReference type="SUPFAM" id="SSF55729">
    <property type="entry name" value="Acyl-CoA N-acyltransferases (Nat)"/>
    <property type="match status" value="1"/>
</dbReference>
<dbReference type="RefSeq" id="WP_072428548.1">
    <property type="nucleotide sequence ID" value="NZ_FPKR01000007.1"/>
</dbReference>
<dbReference type="Proteomes" id="UP000186513">
    <property type="component" value="Unassembled WGS sequence"/>
</dbReference>
<dbReference type="CDD" id="cd04301">
    <property type="entry name" value="NAT_SF"/>
    <property type="match status" value="1"/>
</dbReference>
<dbReference type="AlphaFoldDB" id="A0A1K2HIH8"/>
<accession>A0A1K2HIH8</accession>
<dbReference type="EMBL" id="FPKR01000007">
    <property type="protein sequence ID" value="SFZ76648.1"/>
    <property type="molecule type" value="Genomic_DNA"/>
</dbReference>